<feature type="compositionally biased region" description="Basic and acidic residues" evidence="5">
    <location>
        <begin position="798"/>
        <end position="810"/>
    </location>
</feature>
<evidence type="ECO:0000256" key="3">
    <source>
        <dbReference type="ARBA" id="ARBA00022737"/>
    </source>
</evidence>
<evidence type="ECO:0000256" key="1">
    <source>
        <dbReference type="ARBA" id="ARBA00004123"/>
    </source>
</evidence>
<evidence type="ECO:0000313" key="8">
    <source>
        <dbReference type="Proteomes" id="UP000887116"/>
    </source>
</evidence>
<name>A0A8X6GF33_TRICU</name>
<feature type="region of interest" description="Disordered" evidence="5">
    <location>
        <begin position="1"/>
        <end position="45"/>
    </location>
</feature>
<feature type="region of interest" description="Disordered" evidence="5">
    <location>
        <begin position="975"/>
        <end position="1006"/>
    </location>
</feature>
<dbReference type="InterPro" id="IPR051968">
    <property type="entry name" value="ZnFinger_Homeobox_TR"/>
</dbReference>
<proteinExistence type="predicted"/>
<sequence>MNETLKLKLKRSDSGEDSGEWSCESPESSSLERHGGKEFIENTRSKRKFTGNIKSSKNRKGVIARTKRIKKGVLQLRKPVFEVALKENQVENFSGRNLISDETSGRLSATDDQDSCNEIAGDLKARLNDETSMENLTEKETGSVSAIEKRLLEYKIACGIEDISDASTDSYSISDRSFNGTSHEDVKNVRYGECTTAGMSSSSVCVQEGNSKNPNLNVSNLETLTHRYRHYGSGTIAINCGKNLCPDSNLNMYNVGLIREQENDESKRELSGEKVLEGFSDKRDHKPASPLEVSNFTTQFHLSTKMTNIDKYVDGASSNSTPTSFGKYLPPSYNAIKMSDHNKEGSSNLIQMPSIETLLPPSNPYMAILDSKGTPIANPYNFTGTIIKPTLIKCKENEAVNFSSPNGSPGTSAPSISVKRPVESKRKEQNKRFKCYVCEYVTNSDSEFHMHQVRHTYPVGGLQMINQINAFQNPANVNALYWRSNGCVHLGGNPRFRHPFYYPMYRLPEMSMLGANSYLIPASGQNCLADSGARNSPVDLARLQSTGAQSYEGTDGSLRAPVVDISSGKVFSCCVCRNFSTDSPQDITEHVLKDRSKHDDSIRNDGEVSTCTVCNFETRSQQTMVVHSKNKQHLMKVDHSNHIKEGGCSKSYQYTLAHTEIPGTVYLYCSVCSYYAESLPKFQKHTTFSNHINNVKFKKFLESFETEREYYICKSCDKTLRSRNDLFVHSTSNEHRTAEYRLLTAHGDRNLGGIYIMKETRRVEREPKENVEENTTTSTSAKVESKKKKRNYSRRSLHQNESRESTKKVSDNNTKVKKIGSREIDSSLSEEGERAYCSLCPARFSKSSDCMIHLKEVHAAGNYSAMTSLIEMAAEKQLSPGNKQVTGTFKGTNTVTDAKQNSRTNACVTKRNGVLSELNSNTDDSERSIGFRKQTKTNLDNITNRTDESLTDQSLYLRNKMNALESESVNFIPSAFSQNNGESSLSTRDIESNSGYNSESSEIDVG</sequence>
<reference evidence="7" key="1">
    <citation type="submission" date="2020-07" db="EMBL/GenBank/DDBJ databases">
        <title>Multicomponent nature underlies the extraordinary mechanical properties of spider dragline silk.</title>
        <authorList>
            <person name="Kono N."/>
            <person name="Nakamura H."/>
            <person name="Mori M."/>
            <person name="Yoshida Y."/>
            <person name="Ohtoshi R."/>
            <person name="Malay A.D."/>
            <person name="Moran D.A.P."/>
            <person name="Tomita M."/>
            <person name="Numata K."/>
            <person name="Arakawa K."/>
        </authorList>
    </citation>
    <scope>NUCLEOTIDE SEQUENCE</scope>
</reference>
<dbReference type="PANTHER" id="PTHR45891">
    <property type="entry name" value="ZINC FINGER HOMEOBOX PROTEIN"/>
    <property type="match status" value="1"/>
</dbReference>
<organism evidence="7 8">
    <name type="scientific">Trichonephila clavata</name>
    <name type="common">Joro spider</name>
    <name type="synonym">Nephila clavata</name>
    <dbReference type="NCBI Taxonomy" id="2740835"/>
    <lineage>
        <taxon>Eukaryota</taxon>
        <taxon>Metazoa</taxon>
        <taxon>Ecdysozoa</taxon>
        <taxon>Arthropoda</taxon>
        <taxon>Chelicerata</taxon>
        <taxon>Arachnida</taxon>
        <taxon>Araneae</taxon>
        <taxon>Araneomorphae</taxon>
        <taxon>Entelegynae</taxon>
        <taxon>Araneoidea</taxon>
        <taxon>Nephilidae</taxon>
        <taxon>Trichonephila</taxon>
    </lineage>
</organism>
<feature type="region of interest" description="Disordered" evidence="5">
    <location>
        <begin position="765"/>
        <end position="827"/>
    </location>
</feature>
<dbReference type="SMART" id="SM00355">
    <property type="entry name" value="ZnF_C2H2"/>
    <property type="match status" value="6"/>
</dbReference>
<dbReference type="GO" id="GO:0000978">
    <property type="term" value="F:RNA polymerase II cis-regulatory region sequence-specific DNA binding"/>
    <property type="evidence" value="ECO:0007669"/>
    <property type="project" value="TreeGrafter"/>
</dbReference>
<evidence type="ECO:0000313" key="7">
    <source>
        <dbReference type="EMBL" id="GFQ65724.1"/>
    </source>
</evidence>
<dbReference type="GO" id="GO:0000981">
    <property type="term" value="F:DNA-binding transcription factor activity, RNA polymerase II-specific"/>
    <property type="evidence" value="ECO:0007669"/>
    <property type="project" value="TreeGrafter"/>
</dbReference>
<dbReference type="OrthoDB" id="6417226at2759"/>
<comment type="subcellular location">
    <subcellularLocation>
        <location evidence="1">Nucleus</location>
    </subcellularLocation>
</comment>
<comment type="caution">
    <text evidence="7">The sequence shown here is derived from an EMBL/GenBank/DDBJ whole genome shotgun (WGS) entry which is preliminary data.</text>
</comment>
<evidence type="ECO:0000256" key="4">
    <source>
        <dbReference type="ARBA" id="ARBA00022833"/>
    </source>
</evidence>
<evidence type="ECO:0000256" key="5">
    <source>
        <dbReference type="SAM" id="MobiDB-lite"/>
    </source>
</evidence>
<keyword evidence="2" id="KW-0479">Metal-binding</keyword>
<feature type="compositionally biased region" description="Basic and acidic residues" evidence="5">
    <location>
        <begin position="30"/>
        <end position="44"/>
    </location>
</feature>
<dbReference type="AlphaFoldDB" id="A0A8X6GF33"/>
<keyword evidence="7" id="KW-0238">DNA-binding</keyword>
<evidence type="ECO:0000259" key="6">
    <source>
        <dbReference type="PROSITE" id="PS00028"/>
    </source>
</evidence>
<dbReference type="Proteomes" id="UP000887116">
    <property type="component" value="Unassembled WGS sequence"/>
</dbReference>
<dbReference type="PANTHER" id="PTHR45891:SF3">
    <property type="entry name" value="ZINC FINGER PROTEIN 2"/>
    <property type="match status" value="1"/>
</dbReference>
<keyword evidence="7" id="KW-0371">Homeobox</keyword>
<dbReference type="PROSITE" id="PS00028">
    <property type="entry name" value="ZINC_FINGER_C2H2_1"/>
    <property type="match status" value="2"/>
</dbReference>
<feature type="domain" description="C2H2-type" evidence="6">
    <location>
        <begin position="713"/>
        <end position="735"/>
    </location>
</feature>
<keyword evidence="4" id="KW-0862">Zinc</keyword>
<dbReference type="InterPro" id="IPR013087">
    <property type="entry name" value="Znf_C2H2_type"/>
</dbReference>
<feature type="compositionally biased region" description="Polar residues" evidence="5">
    <location>
        <begin position="975"/>
        <end position="987"/>
    </location>
</feature>
<keyword evidence="3" id="KW-0677">Repeat</keyword>
<dbReference type="EMBL" id="BMAO01000278">
    <property type="protein sequence ID" value="GFQ65724.1"/>
    <property type="molecule type" value="Genomic_DNA"/>
</dbReference>
<dbReference type="GO" id="GO:0046872">
    <property type="term" value="F:metal ion binding"/>
    <property type="evidence" value="ECO:0007669"/>
    <property type="project" value="UniProtKB-KW"/>
</dbReference>
<protein>
    <submittedName>
        <fullName evidence="7">Zinc finger homeobox protein 4</fullName>
    </submittedName>
</protein>
<feature type="compositionally biased region" description="Polar residues" evidence="5">
    <location>
        <begin position="402"/>
        <end position="415"/>
    </location>
</feature>
<feature type="domain" description="C2H2-type" evidence="6">
    <location>
        <begin position="837"/>
        <end position="858"/>
    </location>
</feature>
<feature type="compositionally biased region" description="Basic residues" evidence="5">
    <location>
        <begin position="785"/>
        <end position="797"/>
    </location>
</feature>
<dbReference type="GO" id="GO:0005634">
    <property type="term" value="C:nucleus"/>
    <property type="evidence" value="ECO:0007669"/>
    <property type="project" value="UniProtKB-SubCell"/>
</dbReference>
<keyword evidence="8" id="KW-1185">Reference proteome</keyword>
<evidence type="ECO:0000256" key="2">
    <source>
        <dbReference type="ARBA" id="ARBA00022723"/>
    </source>
</evidence>
<gene>
    <name evidence="7" type="primary">NCL1_16314</name>
    <name evidence="7" type="ORF">TNCT_731711</name>
</gene>
<accession>A0A8X6GF33</accession>
<feature type="region of interest" description="Disordered" evidence="5">
    <location>
        <begin position="402"/>
        <end position="425"/>
    </location>
</feature>